<dbReference type="AlphaFoldDB" id="A0AAN9JLA9"/>
<sequence length="483" mass="53532">MGVVGKGEFRVRVTKEEVVAAALPMQEHWLALSNLDLLLPPVDVGAFFCYENYPSISSLTVSEDNNGTTKKSHMVGTLKNALAQVLVSYYAFAGEVVNNSMGEPEVLCNNRGVDFVEAEADVALQSLNLYNPDESVEGKLVPRKKHGVLAVQATWLKCGGLVVACTFDHRIADAYSTNMFLVSWAETARPDNKPTISAQPSFRRSLLIPRRPPSIHPSLHDMYVPISNLPPPSPPEAEPESEPIISRIYSVNSEQLNRLQTLASSDGVKRTKLESFSAFIWKMVASASAVKTVKGEERFIAKMGVVVDGRKRLSNGDEKKEAIMSSYFGNVLSIPYGGETVEKLVEKPLTWVAKQVHEFLEVAVTEEHFLGLIDWVEQHRPVPGLSRIYCGSTKEEGPAFVVSSGQRFPESKVDFGWGKPVFASYHFPWGGDAGYVMPMPSPSGNGDWLVYMHLLKGHLEFMESQAPHFFRPFSWDSVLKQCH</sequence>
<reference evidence="2 3" key="1">
    <citation type="submission" date="2024-01" db="EMBL/GenBank/DDBJ databases">
        <title>The genomes of 5 underutilized Papilionoideae crops provide insights into root nodulation and disease resistance.</title>
        <authorList>
            <person name="Yuan L."/>
        </authorList>
    </citation>
    <scope>NUCLEOTIDE SEQUENCE [LARGE SCALE GENOMIC DNA]</scope>
    <source>
        <strain evidence="2">LY-2023</strain>
        <tissue evidence="2">Leaf</tissue>
    </source>
</reference>
<comment type="similarity">
    <text evidence="1">Belongs to the plant acyltransferase family.</text>
</comment>
<dbReference type="PANTHER" id="PTHR31642:SF332">
    <property type="entry name" value="HXXXD-TYPE ACYL-TRANSFERASE FAMILY PROTEIN"/>
    <property type="match status" value="1"/>
</dbReference>
<dbReference type="EMBL" id="JAYKXN010000003">
    <property type="protein sequence ID" value="KAK7300196.1"/>
    <property type="molecule type" value="Genomic_DNA"/>
</dbReference>
<comment type="caution">
    <text evidence="2">The sequence shown here is derived from an EMBL/GenBank/DDBJ whole genome shotgun (WGS) entry which is preliminary data.</text>
</comment>
<dbReference type="GO" id="GO:0016747">
    <property type="term" value="F:acyltransferase activity, transferring groups other than amino-acyl groups"/>
    <property type="evidence" value="ECO:0007669"/>
    <property type="project" value="TreeGrafter"/>
</dbReference>
<evidence type="ECO:0000256" key="1">
    <source>
        <dbReference type="ARBA" id="ARBA00009861"/>
    </source>
</evidence>
<dbReference type="InterPro" id="IPR023213">
    <property type="entry name" value="CAT-like_dom_sf"/>
</dbReference>
<organism evidence="2 3">
    <name type="scientific">Clitoria ternatea</name>
    <name type="common">Butterfly pea</name>
    <dbReference type="NCBI Taxonomy" id="43366"/>
    <lineage>
        <taxon>Eukaryota</taxon>
        <taxon>Viridiplantae</taxon>
        <taxon>Streptophyta</taxon>
        <taxon>Embryophyta</taxon>
        <taxon>Tracheophyta</taxon>
        <taxon>Spermatophyta</taxon>
        <taxon>Magnoliopsida</taxon>
        <taxon>eudicotyledons</taxon>
        <taxon>Gunneridae</taxon>
        <taxon>Pentapetalae</taxon>
        <taxon>rosids</taxon>
        <taxon>fabids</taxon>
        <taxon>Fabales</taxon>
        <taxon>Fabaceae</taxon>
        <taxon>Papilionoideae</taxon>
        <taxon>50 kb inversion clade</taxon>
        <taxon>NPAAA clade</taxon>
        <taxon>indigoferoid/millettioid clade</taxon>
        <taxon>Phaseoleae</taxon>
        <taxon>Clitoria</taxon>
    </lineage>
</organism>
<dbReference type="Proteomes" id="UP001359559">
    <property type="component" value="Unassembled WGS sequence"/>
</dbReference>
<evidence type="ECO:0000313" key="3">
    <source>
        <dbReference type="Proteomes" id="UP001359559"/>
    </source>
</evidence>
<dbReference type="Gene3D" id="3.30.559.10">
    <property type="entry name" value="Chloramphenicol acetyltransferase-like domain"/>
    <property type="match status" value="2"/>
</dbReference>
<proteinExistence type="inferred from homology"/>
<gene>
    <name evidence="2" type="ORF">RJT34_11033</name>
</gene>
<accession>A0AAN9JLA9</accession>
<dbReference type="PANTHER" id="PTHR31642">
    <property type="entry name" value="TRICHOTHECENE 3-O-ACETYLTRANSFERASE"/>
    <property type="match status" value="1"/>
</dbReference>
<keyword evidence="3" id="KW-1185">Reference proteome</keyword>
<protein>
    <submittedName>
        <fullName evidence="2">Uncharacterized protein</fullName>
    </submittedName>
</protein>
<dbReference type="Pfam" id="PF02458">
    <property type="entry name" value="Transferase"/>
    <property type="match status" value="1"/>
</dbReference>
<evidence type="ECO:0000313" key="2">
    <source>
        <dbReference type="EMBL" id="KAK7300196.1"/>
    </source>
</evidence>
<dbReference type="InterPro" id="IPR050317">
    <property type="entry name" value="Plant_Fungal_Acyltransferase"/>
</dbReference>
<name>A0AAN9JLA9_CLITE</name>